<name>A0ABP4NRZ2_9ACTN</name>
<organism evidence="5 6">
    <name type="scientific">Dactylosporangium maewongense</name>
    <dbReference type="NCBI Taxonomy" id="634393"/>
    <lineage>
        <taxon>Bacteria</taxon>
        <taxon>Bacillati</taxon>
        <taxon>Actinomycetota</taxon>
        <taxon>Actinomycetes</taxon>
        <taxon>Micromonosporales</taxon>
        <taxon>Micromonosporaceae</taxon>
        <taxon>Dactylosporangium</taxon>
    </lineage>
</organism>
<evidence type="ECO:0000256" key="2">
    <source>
        <dbReference type="ARBA" id="ARBA00022729"/>
    </source>
</evidence>
<dbReference type="InterPro" id="IPR028082">
    <property type="entry name" value="Peripla_BP_I"/>
</dbReference>
<evidence type="ECO:0000313" key="6">
    <source>
        <dbReference type="Proteomes" id="UP001501470"/>
    </source>
</evidence>
<dbReference type="SUPFAM" id="SSF53822">
    <property type="entry name" value="Periplasmic binding protein-like I"/>
    <property type="match status" value="1"/>
</dbReference>
<evidence type="ECO:0000259" key="4">
    <source>
        <dbReference type="Pfam" id="PF13458"/>
    </source>
</evidence>
<dbReference type="InterPro" id="IPR028081">
    <property type="entry name" value="Leu-bd"/>
</dbReference>
<gene>
    <name evidence="5" type="ORF">GCM10009827_101810</name>
</gene>
<accession>A0ABP4NRZ2</accession>
<protein>
    <submittedName>
        <fullName evidence="5">ABC transporter substrate-binding protein</fullName>
    </submittedName>
</protein>
<dbReference type="CDD" id="cd06341">
    <property type="entry name" value="PBP1_ABC_ligand_binding-like"/>
    <property type="match status" value="1"/>
</dbReference>
<dbReference type="Pfam" id="PF13458">
    <property type="entry name" value="Peripla_BP_6"/>
    <property type="match status" value="1"/>
</dbReference>
<dbReference type="Gene3D" id="3.40.50.2300">
    <property type="match status" value="2"/>
</dbReference>
<dbReference type="RefSeq" id="WP_344512611.1">
    <property type="nucleotide sequence ID" value="NZ_BAAAQD010000033.1"/>
</dbReference>
<keyword evidence="6" id="KW-1185">Reference proteome</keyword>
<proteinExistence type="inferred from homology"/>
<comment type="similarity">
    <text evidence="1">Belongs to the leucine-binding protein family.</text>
</comment>
<dbReference type="PANTHER" id="PTHR47235:SF1">
    <property type="entry name" value="BLR6548 PROTEIN"/>
    <property type="match status" value="1"/>
</dbReference>
<keyword evidence="2 3" id="KW-0732">Signal</keyword>
<comment type="caution">
    <text evidence="5">The sequence shown here is derived from an EMBL/GenBank/DDBJ whole genome shotgun (WGS) entry which is preliminary data.</text>
</comment>
<feature type="signal peptide" evidence="3">
    <location>
        <begin position="1"/>
        <end position="24"/>
    </location>
</feature>
<reference evidence="6" key="1">
    <citation type="journal article" date="2019" name="Int. J. Syst. Evol. Microbiol.">
        <title>The Global Catalogue of Microorganisms (GCM) 10K type strain sequencing project: providing services to taxonomists for standard genome sequencing and annotation.</title>
        <authorList>
            <consortium name="The Broad Institute Genomics Platform"/>
            <consortium name="The Broad Institute Genome Sequencing Center for Infectious Disease"/>
            <person name="Wu L."/>
            <person name="Ma J."/>
        </authorList>
    </citation>
    <scope>NUCLEOTIDE SEQUENCE [LARGE SCALE GENOMIC DNA]</scope>
    <source>
        <strain evidence="6">JCM 15933</strain>
    </source>
</reference>
<evidence type="ECO:0000256" key="1">
    <source>
        <dbReference type="ARBA" id="ARBA00010062"/>
    </source>
</evidence>
<dbReference type="PROSITE" id="PS51257">
    <property type="entry name" value="PROKAR_LIPOPROTEIN"/>
    <property type="match status" value="1"/>
</dbReference>
<dbReference type="Proteomes" id="UP001501470">
    <property type="component" value="Unassembled WGS sequence"/>
</dbReference>
<feature type="domain" description="Leucine-binding protein" evidence="4">
    <location>
        <begin position="57"/>
        <end position="400"/>
    </location>
</feature>
<evidence type="ECO:0000256" key="3">
    <source>
        <dbReference type="SAM" id="SignalP"/>
    </source>
</evidence>
<evidence type="ECO:0000313" key="5">
    <source>
        <dbReference type="EMBL" id="GAA1563839.1"/>
    </source>
</evidence>
<sequence>MMRTNRTGVLAAAFLAAVPLLLSAAACERRDTPGATPSSTAAVCPEGLSPNVATGAPIEIGNLSSLTGPGTFPEASKAAKAVFDRLNFCGGVGGRPVHFTVEDDQGDPAIAAQAARRLVEQQKVVAMVGSASLLDCAVNATYYTERGIDAVQGTGVDPVCFNSPNISPVNTGPFTGVTVALYYASNVLKKQKVCRVRLFDIPGFAPAFDAAAARWETITGTRLTYSGAIGKVTDDPTPLLLRAKQVGCQAVVVDGIESHAIAVGKAIRANGLNDITWIGLTSYYTDNVGKQLGPTGNGLLANSEFEPYNADSPALSDVRGLMQKNGIAMTSFAEGGYLAATIFQSVLLSIKGDVTRESVSAALAKLDKYDTPLIGSPYSFGTGKTHAPNQSSKFVVLKDGAWTVAQNDWVTLPS</sequence>
<feature type="chain" id="PRO_5047161200" evidence="3">
    <location>
        <begin position="25"/>
        <end position="414"/>
    </location>
</feature>
<dbReference type="EMBL" id="BAAAQD010000033">
    <property type="protein sequence ID" value="GAA1563839.1"/>
    <property type="molecule type" value="Genomic_DNA"/>
</dbReference>
<dbReference type="PANTHER" id="PTHR47235">
    <property type="entry name" value="BLR6548 PROTEIN"/>
    <property type="match status" value="1"/>
</dbReference>